<evidence type="ECO:0000256" key="6">
    <source>
        <dbReference type="ARBA" id="ARBA00022833"/>
    </source>
</evidence>
<dbReference type="Pfam" id="PF00675">
    <property type="entry name" value="Peptidase_M16"/>
    <property type="match status" value="1"/>
</dbReference>
<gene>
    <name evidence="12" type="ORF">EDC65_2874</name>
</gene>
<comment type="caution">
    <text evidence="12">The sequence shown here is derived from an EMBL/GenBank/DDBJ whole genome shotgun (WGS) entry which is preliminary data.</text>
</comment>
<evidence type="ECO:0000256" key="4">
    <source>
        <dbReference type="ARBA" id="ARBA00022723"/>
    </source>
</evidence>
<keyword evidence="7" id="KW-0482">Metalloprotease</keyword>
<dbReference type="PANTHER" id="PTHR43690:SF17">
    <property type="entry name" value="PROTEIN YHJJ"/>
    <property type="match status" value="1"/>
</dbReference>
<dbReference type="SUPFAM" id="SSF63411">
    <property type="entry name" value="LuxS/MPP-like metallohydrolase"/>
    <property type="match status" value="2"/>
</dbReference>
<dbReference type="GO" id="GO:0006508">
    <property type="term" value="P:proteolysis"/>
    <property type="evidence" value="ECO:0007669"/>
    <property type="project" value="UniProtKB-KW"/>
</dbReference>
<dbReference type="Gene3D" id="3.30.830.10">
    <property type="entry name" value="Metalloenzyme, LuxS/M16 peptidase-like"/>
    <property type="match status" value="2"/>
</dbReference>
<dbReference type="InterPro" id="IPR007863">
    <property type="entry name" value="Peptidase_M16_C"/>
</dbReference>
<dbReference type="Pfam" id="PF05193">
    <property type="entry name" value="Peptidase_M16_C"/>
    <property type="match status" value="1"/>
</dbReference>
<protein>
    <submittedName>
        <fullName evidence="12">Zinc protease</fullName>
    </submittedName>
</protein>
<feature type="chain" id="PRO_5018183231" evidence="9">
    <location>
        <begin position="33"/>
        <end position="459"/>
    </location>
</feature>
<sequence length="459" mass="49800">MKRRIRSVVAHALGQTVAAIGLLAVLAGPAAAANEGRLSPEAVVLDNGLTLVVVSNPQMPAVAHYVFYKVGSIDEPWGKSGIAHFLEHLMFKGTPTVPDATFSRVIASNGGRDNAFTSYDFTGYYQMLPADKLPLAMEMEADRMANLAFTEAQVESERRVVLEERFSRTDNSPSAQLREQTRAALYLNHPYRLPVIGWEQEIRQLGHADARAFYERWYAPNNAIVVVGGRVTMAEARPMAERTYGRIAARPLPPRTVVQEPARVAETRIEMASERVRQPYVNLAYIAPSLFTGDTRHAYPLEVLATIMGSGVSSRLNRALVLEGSLAVSASTSYDSNQRGPATFNIFATPRQDVPVAAVEAAMAAEVARILKDGVTEAELARAIRRVQDSAVYARDSLSGPARIVGSALAIGLPLEEVDAWPERVGAVTAAEIAAAARHVFRSENLATSILLPKRAQGS</sequence>
<dbReference type="InterPro" id="IPR001431">
    <property type="entry name" value="Pept_M16_Zn_BS"/>
</dbReference>
<evidence type="ECO:0000256" key="2">
    <source>
        <dbReference type="ARBA" id="ARBA00007261"/>
    </source>
</evidence>
<dbReference type="PANTHER" id="PTHR43690">
    <property type="entry name" value="NARDILYSIN"/>
    <property type="match status" value="1"/>
</dbReference>
<dbReference type="AlphaFoldDB" id="A0A3N1LIN0"/>
<accession>A0A3N1LIN0</accession>
<dbReference type="RefSeq" id="WP_123690582.1">
    <property type="nucleotide sequence ID" value="NZ_AP019700.1"/>
</dbReference>
<dbReference type="InterPro" id="IPR050626">
    <property type="entry name" value="Peptidase_M16"/>
</dbReference>
<dbReference type="GO" id="GO:0004222">
    <property type="term" value="F:metalloendopeptidase activity"/>
    <property type="evidence" value="ECO:0007669"/>
    <property type="project" value="InterPro"/>
</dbReference>
<dbReference type="InterPro" id="IPR011249">
    <property type="entry name" value="Metalloenz_LuxS/M16"/>
</dbReference>
<evidence type="ECO:0000256" key="8">
    <source>
        <dbReference type="RuleBase" id="RU004447"/>
    </source>
</evidence>
<dbReference type="EMBL" id="RJKX01000014">
    <property type="protein sequence ID" value="ROP91014.1"/>
    <property type="molecule type" value="Genomic_DNA"/>
</dbReference>
<evidence type="ECO:0000313" key="13">
    <source>
        <dbReference type="Proteomes" id="UP000278222"/>
    </source>
</evidence>
<keyword evidence="13" id="KW-1185">Reference proteome</keyword>
<evidence type="ECO:0000259" key="10">
    <source>
        <dbReference type="Pfam" id="PF00675"/>
    </source>
</evidence>
<organism evidence="12 13">
    <name type="scientific">Stella humosa</name>
    <dbReference type="NCBI Taxonomy" id="94"/>
    <lineage>
        <taxon>Bacteria</taxon>
        <taxon>Pseudomonadati</taxon>
        <taxon>Pseudomonadota</taxon>
        <taxon>Alphaproteobacteria</taxon>
        <taxon>Rhodospirillales</taxon>
        <taxon>Stellaceae</taxon>
        <taxon>Stella</taxon>
    </lineage>
</organism>
<keyword evidence="9" id="KW-0732">Signal</keyword>
<feature type="signal peptide" evidence="9">
    <location>
        <begin position="1"/>
        <end position="32"/>
    </location>
</feature>
<dbReference type="OrthoDB" id="9811314at2"/>
<feature type="domain" description="Peptidase M16 N-terminal" evidence="10">
    <location>
        <begin position="52"/>
        <end position="196"/>
    </location>
</feature>
<evidence type="ECO:0000256" key="7">
    <source>
        <dbReference type="ARBA" id="ARBA00023049"/>
    </source>
</evidence>
<proteinExistence type="inferred from homology"/>
<comment type="similarity">
    <text evidence="2 8">Belongs to the peptidase M16 family.</text>
</comment>
<keyword evidence="5" id="KW-0378">Hydrolase</keyword>
<evidence type="ECO:0000256" key="3">
    <source>
        <dbReference type="ARBA" id="ARBA00022670"/>
    </source>
</evidence>
<evidence type="ECO:0000313" key="12">
    <source>
        <dbReference type="EMBL" id="ROP91014.1"/>
    </source>
</evidence>
<keyword evidence="6" id="KW-0862">Zinc</keyword>
<keyword evidence="3 12" id="KW-0645">Protease</keyword>
<comment type="cofactor">
    <cofactor evidence="1">
        <name>Zn(2+)</name>
        <dbReference type="ChEBI" id="CHEBI:29105"/>
    </cofactor>
</comment>
<evidence type="ECO:0000256" key="5">
    <source>
        <dbReference type="ARBA" id="ARBA00022801"/>
    </source>
</evidence>
<evidence type="ECO:0000259" key="11">
    <source>
        <dbReference type="Pfam" id="PF05193"/>
    </source>
</evidence>
<reference evidence="12 13" key="1">
    <citation type="submission" date="2018-11" db="EMBL/GenBank/DDBJ databases">
        <title>Genomic Encyclopedia of Type Strains, Phase IV (KMG-IV): sequencing the most valuable type-strain genomes for metagenomic binning, comparative biology and taxonomic classification.</title>
        <authorList>
            <person name="Goeker M."/>
        </authorList>
    </citation>
    <scope>NUCLEOTIDE SEQUENCE [LARGE SCALE GENOMIC DNA]</scope>
    <source>
        <strain evidence="12 13">DSM 5900</strain>
    </source>
</reference>
<dbReference type="PROSITE" id="PS00143">
    <property type="entry name" value="INSULINASE"/>
    <property type="match status" value="1"/>
</dbReference>
<name>A0A3N1LIN0_9PROT</name>
<dbReference type="InterPro" id="IPR011765">
    <property type="entry name" value="Pept_M16_N"/>
</dbReference>
<keyword evidence="4" id="KW-0479">Metal-binding</keyword>
<feature type="domain" description="Peptidase M16 C-terminal" evidence="11">
    <location>
        <begin position="207"/>
        <end position="386"/>
    </location>
</feature>
<dbReference type="GO" id="GO:0046872">
    <property type="term" value="F:metal ion binding"/>
    <property type="evidence" value="ECO:0007669"/>
    <property type="project" value="UniProtKB-KW"/>
</dbReference>
<dbReference type="Proteomes" id="UP000278222">
    <property type="component" value="Unassembled WGS sequence"/>
</dbReference>
<evidence type="ECO:0000256" key="1">
    <source>
        <dbReference type="ARBA" id="ARBA00001947"/>
    </source>
</evidence>
<evidence type="ECO:0000256" key="9">
    <source>
        <dbReference type="SAM" id="SignalP"/>
    </source>
</evidence>